<feature type="compositionally biased region" description="Low complexity" evidence="1">
    <location>
        <begin position="200"/>
        <end position="214"/>
    </location>
</feature>
<dbReference type="EMBL" id="GG745366">
    <property type="protein sequence ID" value="KNE70539.1"/>
    <property type="molecule type" value="Genomic_DNA"/>
</dbReference>
<feature type="region of interest" description="Disordered" evidence="1">
    <location>
        <begin position="34"/>
        <end position="77"/>
    </location>
</feature>
<dbReference type="VEuPathDB" id="FungiDB:AMAG_14661"/>
<reference evidence="2 3" key="1">
    <citation type="submission" date="2009-11" db="EMBL/GenBank/DDBJ databases">
        <title>Annotation of Allomyces macrogynus ATCC 38327.</title>
        <authorList>
            <consortium name="The Broad Institute Genome Sequencing Platform"/>
            <person name="Russ C."/>
            <person name="Cuomo C."/>
            <person name="Burger G."/>
            <person name="Gray M.W."/>
            <person name="Holland P.W.H."/>
            <person name="King N."/>
            <person name="Lang F.B.F."/>
            <person name="Roger A.J."/>
            <person name="Ruiz-Trillo I."/>
            <person name="Young S.K."/>
            <person name="Zeng Q."/>
            <person name="Gargeya S."/>
            <person name="Fitzgerald M."/>
            <person name="Haas B."/>
            <person name="Abouelleil A."/>
            <person name="Alvarado L."/>
            <person name="Arachchi H.M."/>
            <person name="Berlin A."/>
            <person name="Chapman S.B."/>
            <person name="Gearin G."/>
            <person name="Goldberg J."/>
            <person name="Griggs A."/>
            <person name="Gujja S."/>
            <person name="Hansen M."/>
            <person name="Heiman D."/>
            <person name="Howarth C."/>
            <person name="Larimer J."/>
            <person name="Lui A."/>
            <person name="MacDonald P.J.P."/>
            <person name="McCowen C."/>
            <person name="Montmayeur A."/>
            <person name="Murphy C."/>
            <person name="Neiman D."/>
            <person name="Pearson M."/>
            <person name="Priest M."/>
            <person name="Roberts A."/>
            <person name="Saif S."/>
            <person name="Shea T."/>
            <person name="Sisk P."/>
            <person name="Stolte C."/>
            <person name="Sykes S."/>
            <person name="Wortman J."/>
            <person name="Nusbaum C."/>
            <person name="Birren B."/>
        </authorList>
    </citation>
    <scope>NUCLEOTIDE SEQUENCE [LARGE SCALE GENOMIC DNA]</scope>
    <source>
        <strain evidence="2 3">ATCC 38327</strain>
    </source>
</reference>
<feature type="region of interest" description="Disordered" evidence="1">
    <location>
        <begin position="331"/>
        <end position="357"/>
    </location>
</feature>
<accession>A0A0L0T7L6</accession>
<feature type="compositionally biased region" description="Low complexity" evidence="1">
    <location>
        <begin position="488"/>
        <end position="501"/>
    </location>
</feature>
<dbReference type="OrthoDB" id="5682350at2759"/>
<feature type="compositionally biased region" description="Low complexity" evidence="1">
    <location>
        <begin position="333"/>
        <end position="351"/>
    </location>
</feature>
<keyword evidence="3" id="KW-1185">Reference proteome</keyword>
<feature type="region of interest" description="Disordered" evidence="1">
    <location>
        <begin position="542"/>
        <end position="562"/>
    </location>
</feature>
<gene>
    <name evidence="2" type="ORF">AMAG_14661</name>
</gene>
<protein>
    <submittedName>
        <fullName evidence="2">Uncharacterized protein</fullName>
    </submittedName>
</protein>
<evidence type="ECO:0000313" key="3">
    <source>
        <dbReference type="Proteomes" id="UP000054350"/>
    </source>
</evidence>
<organism evidence="2 3">
    <name type="scientific">Allomyces macrogynus (strain ATCC 38327)</name>
    <name type="common">Allomyces javanicus var. macrogynus</name>
    <dbReference type="NCBI Taxonomy" id="578462"/>
    <lineage>
        <taxon>Eukaryota</taxon>
        <taxon>Fungi</taxon>
        <taxon>Fungi incertae sedis</taxon>
        <taxon>Blastocladiomycota</taxon>
        <taxon>Blastocladiomycetes</taxon>
        <taxon>Blastocladiales</taxon>
        <taxon>Blastocladiaceae</taxon>
        <taxon>Allomyces</taxon>
    </lineage>
</organism>
<evidence type="ECO:0000256" key="1">
    <source>
        <dbReference type="SAM" id="MobiDB-lite"/>
    </source>
</evidence>
<feature type="region of interest" description="Disordered" evidence="1">
    <location>
        <begin position="483"/>
        <end position="502"/>
    </location>
</feature>
<reference evidence="3" key="2">
    <citation type="submission" date="2009-11" db="EMBL/GenBank/DDBJ databases">
        <title>The Genome Sequence of Allomyces macrogynus strain ATCC 38327.</title>
        <authorList>
            <consortium name="The Broad Institute Genome Sequencing Platform"/>
            <person name="Russ C."/>
            <person name="Cuomo C."/>
            <person name="Shea T."/>
            <person name="Young S.K."/>
            <person name="Zeng Q."/>
            <person name="Koehrsen M."/>
            <person name="Haas B."/>
            <person name="Borodovsky M."/>
            <person name="Guigo R."/>
            <person name="Alvarado L."/>
            <person name="Berlin A."/>
            <person name="Borenstein D."/>
            <person name="Chen Z."/>
            <person name="Engels R."/>
            <person name="Freedman E."/>
            <person name="Gellesch M."/>
            <person name="Goldberg J."/>
            <person name="Griggs A."/>
            <person name="Gujja S."/>
            <person name="Heiman D."/>
            <person name="Hepburn T."/>
            <person name="Howarth C."/>
            <person name="Jen D."/>
            <person name="Larson L."/>
            <person name="Lewis B."/>
            <person name="Mehta T."/>
            <person name="Park D."/>
            <person name="Pearson M."/>
            <person name="Roberts A."/>
            <person name="Saif S."/>
            <person name="Shenoy N."/>
            <person name="Sisk P."/>
            <person name="Stolte C."/>
            <person name="Sykes S."/>
            <person name="Walk T."/>
            <person name="White J."/>
            <person name="Yandava C."/>
            <person name="Burger G."/>
            <person name="Gray M.W."/>
            <person name="Holland P.W.H."/>
            <person name="King N."/>
            <person name="Lang F.B.F."/>
            <person name="Roger A.J."/>
            <person name="Ruiz-Trillo I."/>
            <person name="Lander E."/>
            <person name="Nusbaum C."/>
        </authorList>
    </citation>
    <scope>NUCLEOTIDE SEQUENCE [LARGE SCALE GENOMIC DNA]</scope>
    <source>
        <strain evidence="3">ATCC 38327</strain>
    </source>
</reference>
<name>A0A0L0T7L6_ALLM3</name>
<dbReference type="AlphaFoldDB" id="A0A0L0T7L6"/>
<feature type="region of interest" description="Disordered" evidence="1">
    <location>
        <begin position="189"/>
        <end position="229"/>
    </location>
</feature>
<dbReference type="EMBL" id="GG745366">
    <property type="protein sequence ID" value="KNE70538.1"/>
    <property type="molecule type" value="Genomic_DNA"/>
</dbReference>
<evidence type="ECO:0000313" key="2">
    <source>
        <dbReference type="EMBL" id="KNE70539.1"/>
    </source>
</evidence>
<dbReference type="Proteomes" id="UP000054350">
    <property type="component" value="Unassembled WGS sequence"/>
</dbReference>
<feature type="compositionally biased region" description="Low complexity" evidence="1">
    <location>
        <begin position="48"/>
        <end position="62"/>
    </location>
</feature>
<proteinExistence type="predicted"/>
<sequence>MHSAYDQFNQQVEPADFIHDFQQQLNHSSFMLGDHIEKPRRRMMRPVSASSGRRAARYRAPSDSQHAPLPPPPPPLRAVASSTRLLLPFSAARVPLLPRSPTSADGATSSSSSSGQSRWLDQFLLVKGLGVLALVVGSDEVVDALLLDLVHPVAPDEDAQRAAINDLHVQVFTWLAAFHAEQWALHTHATGSTAGKRRPVSAASAASRPASAPAGRGNRVPPADPPRTFDREQVRDVVHDLVHAVVTAQQDDAEGPVLDLLVDEYRVPLHAFSEHDILAERDAMCTNYPELCRTLELDLDLDLDLREVQSPSADGPPRDFGLEKIMLAVTADPSNPSSSSSPPSAAHSPPSTHHKYTGLRTARATDATSEPTTPQWATTRDRIAWLQRTYATAPGTAMVAPAPRFHGAEEALLPLGVAAHVRKQVQSPACRVGPPTTRDSRSLVRWDEDAAEQAPVRNSRKYGAWYFPPAQWKAVQGRRAAEVANGRAGSSASGPAGPASSLSKRIHDLETRVAAAHAAQSDLLVPRHARSGTRGVHFANAASFQSMDRLARPRSTTHLSAK</sequence>